<gene>
    <name evidence="1" type="ORF">AIOL_004466</name>
</gene>
<sequence>MAEPLKNLFSADVIRAMGAVLARIDGFDRAAFEAQALSGLDDLEMMERSAQIAAALRAAMPLALPGALAPLTGLLHPDLQEGIDGGPPDAAGLRGWSLVPVGNYVAEDGLEHPEACLGFLAEMTKRFSAEFAVRPFFRDHPELTLETAAGWARDPNHHVRRLASEGSRPRLPWGIRLQDFVRDPAPVLPILAALKDDPSEYVRRSVANNLNDIAKDHPSVVTGIAARWMRDASGPRRRLVKHACRSLIKAGDPDTLAVFGYAAPGDLAADLNVSPAAITLGESLEVSLALTHKGAGPLPVLVDLVLGFRKANGQTAPKVFKWTETELPPGEPTQLTKSLPLKPVTTRRHYPGEQTVSVQVNGVIVAAREFELRVPDQDG</sequence>
<reference evidence="1 2" key="1">
    <citation type="submission" date="2015-06" db="EMBL/GenBank/DDBJ databases">
        <title>Draft genome sequence of an Alphaproteobacteria species associated to the Mediterranean sponge Oscarella lobularis.</title>
        <authorList>
            <person name="Jourda C."/>
            <person name="Santini S."/>
            <person name="Claverie J.-M."/>
        </authorList>
    </citation>
    <scope>NUCLEOTIDE SEQUENCE [LARGE SCALE GENOMIC DNA]</scope>
    <source>
        <strain evidence="1">IGS</strain>
    </source>
</reference>
<evidence type="ECO:0000313" key="1">
    <source>
        <dbReference type="EMBL" id="KMW59484.1"/>
    </source>
</evidence>
<dbReference type="AlphaFoldDB" id="A0A0J9ECN5"/>
<dbReference type="STRING" id="1675527.AIOL_004466"/>
<proteinExistence type="predicted"/>
<dbReference type="OrthoDB" id="9797162at2"/>
<protein>
    <submittedName>
        <fullName evidence="1">DNA alkylation repair enzyme</fullName>
    </submittedName>
</protein>
<dbReference type="SUPFAM" id="SSF48371">
    <property type="entry name" value="ARM repeat"/>
    <property type="match status" value="1"/>
</dbReference>
<dbReference type="RefSeq" id="WP_049644956.1">
    <property type="nucleotide sequence ID" value="NZ_LFTY01000002.1"/>
</dbReference>
<dbReference type="EMBL" id="LFTY01000002">
    <property type="protein sequence ID" value="KMW59484.1"/>
    <property type="molecule type" value="Genomic_DNA"/>
</dbReference>
<organism evidence="1 2">
    <name type="scientific">Candidatus Rhodobacter oscarellae</name>
    <dbReference type="NCBI Taxonomy" id="1675527"/>
    <lineage>
        <taxon>Bacteria</taxon>
        <taxon>Pseudomonadati</taxon>
        <taxon>Pseudomonadota</taxon>
        <taxon>Alphaproteobacteria</taxon>
        <taxon>Rhodobacterales</taxon>
        <taxon>Rhodobacter group</taxon>
        <taxon>Rhodobacter</taxon>
    </lineage>
</organism>
<evidence type="ECO:0000313" key="2">
    <source>
        <dbReference type="Proteomes" id="UP000037178"/>
    </source>
</evidence>
<comment type="caution">
    <text evidence="1">The sequence shown here is derived from an EMBL/GenBank/DDBJ whole genome shotgun (WGS) entry which is preliminary data.</text>
</comment>
<dbReference type="PATRIC" id="fig|1675527.3.peg.4670"/>
<keyword evidence="2" id="KW-1185">Reference proteome</keyword>
<dbReference type="PROSITE" id="PS50077">
    <property type="entry name" value="HEAT_REPEAT"/>
    <property type="match status" value="1"/>
</dbReference>
<dbReference type="InterPro" id="IPR016024">
    <property type="entry name" value="ARM-type_fold"/>
</dbReference>
<dbReference type="Gene3D" id="1.25.40.290">
    <property type="entry name" value="ARM repeat domains"/>
    <property type="match status" value="1"/>
</dbReference>
<dbReference type="InterPro" id="IPR021133">
    <property type="entry name" value="HEAT_type_2"/>
</dbReference>
<name>A0A0J9ECN5_9RHOB</name>
<dbReference type="Proteomes" id="UP000037178">
    <property type="component" value="Unassembled WGS sequence"/>
</dbReference>
<accession>A0A0J9ECN5</accession>